<gene>
    <name evidence="2" type="ORF">mMyoMyo1_010887</name>
</gene>
<organism evidence="2 3">
    <name type="scientific">Myotis myotis</name>
    <name type="common">Greater mouse-eared bat</name>
    <name type="synonym">Vespertilio myotis</name>
    <dbReference type="NCBI Taxonomy" id="51298"/>
    <lineage>
        <taxon>Eukaryota</taxon>
        <taxon>Metazoa</taxon>
        <taxon>Chordata</taxon>
        <taxon>Craniata</taxon>
        <taxon>Vertebrata</taxon>
        <taxon>Euteleostomi</taxon>
        <taxon>Mammalia</taxon>
        <taxon>Eutheria</taxon>
        <taxon>Laurasiatheria</taxon>
        <taxon>Chiroptera</taxon>
        <taxon>Yangochiroptera</taxon>
        <taxon>Vespertilionidae</taxon>
        <taxon>Myotis</taxon>
    </lineage>
</organism>
<dbReference type="Proteomes" id="UP000527355">
    <property type="component" value="Unassembled WGS sequence"/>
</dbReference>
<name>A0A7J7R7N1_MYOMY</name>
<keyword evidence="1" id="KW-0732">Signal</keyword>
<accession>A0A7J7R7N1</accession>
<dbReference type="AlphaFoldDB" id="A0A7J7R7N1"/>
<keyword evidence="3" id="KW-1185">Reference proteome</keyword>
<sequence length="129" mass="14547">MAITAVLMIAAVIDGNVGLYEPICCFPCWGVYLRQPQRPRRLPMSSDPASPPWWTVPNLCSKVVTGTETLKLRGATCSSLRLPQLFQNVYPRQFHPPPNNVHTLSCFCSLWPQKSVPVLFSVRLFSFVR</sequence>
<evidence type="ECO:0000313" key="3">
    <source>
        <dbReference type="Proteomes" id="UP000527355"/>
    </source>
</evidence>
<evidence type="ECO:0000313" key="2">
    <source>
        <dbReference type="EMBL" id="KAF6271945.1"/>
    </source>
</evidence>
<protein>
    <recommendedName>
        <fullName evidence="4">Secreted protein</fullName>
    </recommendedName>
</protein>
<proteinExistence type="predicted"/>
<reference evidence="2 3" key="1">
    <citation type="journal article" date="2020" name="Nature">
        <title>Six reference-quality genomes reveal evolution of bat adaptations.</title>
        <authorList>
            <person name="Jebb D."/>
            <person name="Huang Z."/>
            <person name="Pippel M."/>
            <person name="Hughes G.M."/>
            <person name="Lavrichenko K."/>
            <person name="Devanna P."/>
            <person name="Winkler S."/>
            <person name="Jermiin L.S."/>
            <person name="Skirmuntt E.C."/>
            <person name="Katzourakis A."/>
            <person name="Burkitt-Gray L."/>
            <person name="Ray D.A."/>
            <person name="Sullivan K.A.M."/>
            <person name="Roscito J.G."/>
            <person name="Kirilenko B.M."/>
            <person name="Davalos L.M."/>
            <person name="Corthals A.P."/>
            <person name="Power M.L."/>
            <person name="Jones G."/>
            <person name="Ransome R.D."/>
            <person name="Dechmann D.K.N."/>
            <person name="Locatelli A.G."/>
            <person name="Puechmaille S.J."/>
            <person name="Fedrigo O."/>
            <person name="Jarvis E.D."/>
            <person name="Hiller M."/>
            <person name="Vernes S.C."/>
            <person name="Myers E.W."/>
            <person name="Teeling E.C."/>
        </authorList>
    </citation>
    <scope>NUCLEOTIDE SEQUENCE [LARGE SCALE GENOMIC DNA]</scope>
    <source>
        <strain evidence="2">MMyoMyo1</strain>
        <tissue evidence="2">Flight muscle</tissue>
    </source>
</reference>
<comment type="caution">
    <text evidence="2">The sequence shown here is derived from an EMBL/GenBank/DDBJ whole genome shotgun (WGS) entry which is preliminary data.</text>
</comment>
<feature type="chain" id="PRO_5029796791" description="Secreted protein" evidence="1">
    <location>
        <begin position="19"/>
        <end position="129"/>
    </location>
</feature>
<dbReference type="EMBL" id="JABWUV010000036">
    <property type="protein sequence ID" value="KAF6271945.1"/>
    <property type="molecule type" value="Genomic_DNA"/>
</dbReference>
<feature type="signal peptide" evidence="1">
    <location>
        <begin position="1"/>
        <end position="18"/>
    </location>
</feature>
<evidence type="ECO:0000256" key="1">
    <source>
        <dbReference type="SAM" id="SignalP"/>
    </source>
</evidence>
<evidence type="ECO:0008006" key="4">
    <source>
        <dbReference type="Google" id="ProtNLM"/>
    </source>
</evidence>